<keyword evidence="2" id="KW-0732">Signal</keyword>
<protein>
    <submittedName>
        <fullName evidence="3">Uncharacterized protein</fullName>
    </submittedName>
</protein>
<dbReference type="Proteomes" id="UP000672602">
    <property type="component" value="Unassembled WGS sequence"/>
</dbReference>
<comment type="caution">
    <text evidence="3">The sequence shown here is derived from an EMBL/GenBank/DDBJ whole genome shotgun (WGS) entry which is preliminary data.</text>
</comment>
<feature type="chain" id="PRO_5035273541" evidence="2">
    <location>
        <begin position="35"/>
        <end position="91"/>
    </location>
</feature>
<reference evidence="3" key="1">
    <citation type="submission" date="2021-04" db="EMBL/GenBank/DDBJ databases">
        <authorList>
            <person name="Zhang D.-C."/>
        </authorList>
    </citation>
    <scope>NUCLEOTIDE SEQUENCE</scope>
    <source>
        <strain evidence="3">CGMCC 1.15697</strain>
    </source>
</reference>
<name>A0A8J7SNB3_9PROT</name>
<keyword evidence="4" id="KW-1185">Reference proteome</keyword>
<accession>A0A8J7SNB3</accession>
<dbReference type="EMBL" id="JAGMWN010000004">
    <property type="protein sequence ID" value="MBP5857556.1"/>
    <property type="molecule type" value="Genomic_DNA"/>
</dbReference>
<feature type="region of interest" description="Disordered" evidence="1">
    <location>
        <begin position="37"/>
        <end position="71"/>
    </location>
</feature>
<evidence type="ECO:0000256" key="2">
    <source>
        <dbReference type="SAM" id="SignalP"/>
    </source>
</evidence>
<dbReference type="RefSeq" id="WP_210682134.1">
    <property type="nucleotide sequence ID" value="NZ_JAGMWN010000004.1"/>
</dbReference>
<evidence type="ECO:0000256" key="1">
    <source>
        <dbReference type="SAM" id="MobiDB-lite"/>
    </source>
</evidence>
<sequence length="91" mass="9526">MSRFPITRLRIRLLLSAALISSALIVGLSFEALAGCTGEHKSTPDQTALTQPAPVGPERTEGPATADRDARTALPDIRGIMAANDAVSIVD</sequence>
<evidence type="ECO:0000313" key="4">
    <source>
        <dbReference type="Proteomes" id="UP000672602"/>
    </source>
</evidence>
<feature type="compositionally biased region" description="Basic and acidic residues" evidence="1">
    <location>
        <begin position="58"/>
        <end position="71"/>
    </location>
</feature>
<feature type="signal peptide" evidence="2">
    <location>
        <begin position="1"/>
        <end position="34"/>
    </location>
</feature>
<organism evidence="3 4">
    <name type="scientific">Marivibrio halodurans</name>
    <dbReference type="NCBI Taxonomy" id="2039722"/>
    <lineage>
        <taxon>Bacteria</taxon>
        <taxon>Pseudomonadati</taxon>
        <taxon>Pseudomonadota</taxon>
        <taxon>Alphaproteobacteria</taxon>
        <taxon>Rhodospirillales</taxon>
        <taxon>Rhodospirillaceae</taxon>
        <taxon>Marivibrio</taxon>
    </lineage>
</organism>
<proteinExistence type="predicted"/>
<gene>
    <name evidence="3" type="ORF">KAJ83_11090</name>
</gene>
<evidence type="ECO:0000313" key="3">
    <source>
        <dbReference type="EMBL" id="MBP5857556.1"/>
    </source>
</evidence>
<dbReference type="AlphaFoldDB" id="A0A8J7SNB3"/>